<keyword evidence="3 6" id="KW-0561">Oxygen transport</keyword>
<protein>
    <recommendedName>
        <fullName evidence="6">Extracellular globin</fullName>
    </recommendedName>
</protein>
<keyword evidence="4 6" id="KW-0479">Metal-binding</keyword>
<sequence>MYCLASLLLAVVCGITVTLGCSREDADIAIAQWTQAFGIGGNVDPRVTINQTIPLFVALMQKDPAIKPLLARVNVNDVHSAEFGAHVLRVVVGFDLCISALNDGLVLNEITSHLAKQHAARVGVKREYILGFFQATLVALPQLADNFNTDAWYNCALPIFEAIAADLH</sequence>
<evidence type="ECO:0000256" key="9">
    <source>
        <dbReference type="RuleBase" id="RU000356"/>
    </source>
</evidence>
<dbReference type="InterPro" id="IPR044399">
    <property type="entry name" value="Mb-like_M"/>
</dbReference>
<keyword evidence="10" id="KW-0732">Signal</keyword>
<evidence type="ECO:0000256" key="8">
    <source>
        <dbReference type="PIRSR" id="PIRSR036517-2"/>
    </source>
</evidence>
<evidence type="ECO:0000256" key="10">
    <source>
        <dbReference type="SAM" id="SignalP"/>
    </source>
</evidence>
<dbReference type="GO" id="GO:0005506">
    <property type="term" value="F:iron ion binding"/>
    <property type="evidence" value="ECO:0007669"/>
    <property type="project" value="UniProtKB-UniRule"/>
</dbReference>
<dbReference type="GO" id="GO:0020037">
    <property type="term" value="F:heme binding"/>
    <property type="evidence" value="ECO:0007669"/>
    <property type="project" value="UniProtKB-UniRule"/>
</dbReference>
<evidence type="ECO:0000259" key="11">
    <source>
        <dbReference type="PROSITE" id="PS01033"/>
    </source>
</evidence>
<keyword evidence="5 6" id="KW-0408">Iron</keyword>
<gene>
    <name evidence="12" type="ORF">NP493_330g01015</name>
</gene>
<dbReference type="EMBL" id="JAODUO010000330">
    <property type="protein sequence ID" value="KAK2182943.1"/>
    <property type="molecule type" value="Genomic_DNA"/>
</dbReference>
<dbReference type="SUPFAM" id="SSF46458">
    <property type="entry name" value="Globin-like"/>
    <property type="match status" value="1"/>
</dbReference>
<feature type="domain" description="Globin" evidence="11">
    <location>
        <begin position="20"/>
        <end position="168"/>
    </location>
</feature>
<evidence type="ECO:0000256" key="3">
    <source>
        <dbReference type="ARBA" id="ARBA00022621"/>
    </source>
</evidence>
<evidence type="ECO:0000313" key="12">
    <source>
        <dbReference type="EMBL" id="KAK2182943.1"/>
    </source>
</evidence>
<feature type="signal peptide" evidence="10">
    <location>
        <begin position="1"/>
        <end position="20"/>
    </location>
</feature>
<evidence type="ECO:0000256" key="1">
    <source>
        <dbReference type="ARBA" id="ARBA00022448"/>
    </source>
</evidence>
<keyword evidence="2 6" id="KW-0349">Heme</keyword>
<dbReference type="InterPro" id="IPR009050">
    <property type="entry name" value="Globin-like_sf"/>
</dbReference>
<keyword evidence="1 6" id="KW-0813">Transport</keyword>
<organism evidence="12 13">
    <name type="scientific">Ridgeia piscesae</name>
    <name type="common">Tubeworm</name>
    <dbReference type="NCBI Taxonomy" id="27915"/>
    <lineage>
        <taxon>Eukaryota</taxon>
        <taxon>Metazoa</taxon>
        <taxon>Spiralia</taxon>
        <taxon>Lophotrochozoa</taxon>
        <taxon>Annelida</taxon>
        <taxon>Polychaeta</taxon>
        <taxon>Sedentaria</taxon>
        <taxon>Canalipalpata</taxon>
        <taxon>Sabellida</taxon>
        <taxon>Siboglinidae</taxon>
        <taxon>Ridgeia</taxon>
    </lineage>
</organism>
<feature type="chain" id="PRO_5042084661" description="Extracellular globin" evidence="10">
    <location>
        <begin position="21"/>
        <end position="168"/>
    </location>
</feature>
<accession>A0AAD9L3Z5</accession>
<evidence type="ECO:0000256" key="5">
    <source>
        <dbReference type="ARBA" id="ARBA00023004"/>
    </source>
</evidence>
<keyword evidence="8" id="KW-1015">Disulfide bond</keyword>
<keyword evidence="13" id="KW-1185">Reference proteome</keyword>
<comment type="similarity">
    <text evidence="6 9">Belongs to the globin family.</text>
</comment>
<dbReference type="GO" id="GO:0005833">
    <property type="term" value="C:hemoglobin complex"/>
    <property type="evidence" value="ECO:0007669"/>
    <property type="project" value="UniProtKB-UniRule"/>
</dbReference>
<dbReference type="AlphaFoldDB" id="A0AAD9L3Z5"/>
<dbReference type="InterPro" id="IPR012292">
    <property type="entry name" value="Globin/Proto"/>
</dbReference>
<dbReference type="CDD" id="cd01040">
    <property type="entry name" value="Mb-like"/>
    <property type="match status" value="1"/>
</dbReference>
<evidence type="ECO:0000256" key="6">
    <source>
        <dbReference type="PIRNR" id="PIRNR036517"/>
    </source>
</evidence>
<evidence type="ECO:0000313" key="13">
    <source>
        <dbReference type="Proteomes" id="UP001209878"/>
    </source>
</evidence>
<dbReference type="PROSITE" id="PS01033">
    <property type="entry name" value="GLOBIN"/>
    <property type="match status" value="1"/>
</dbReference>
<dbReference type="PIRSF" id="PIRSF036517">
    <property type="entry name" value="Ext_hemo"/>
    <property type="match status" value="1"/>
</dbReference>
<feature type="binding site" description="proximal binding residue" evidence="7">
    <location>
        <position position="118"/>
    </location>
    <ligand>
        <name>heme b</name>
        <dbReference type="ChEBI" id="CHEBI:60344"/>
    </ligand>
    <ligandPart>
        <name>Fe</name>
        <dbReference type="ChEBI" id="CHEBI:18248"/>
    </ligandPart>
</feature>
<dbReference type="GO" id="GO:0005576">
    <property type="term" value="C:extracellular region"/>
    <property type="evidence" value="ECO:0007669"/>
    <property type="project" value="UniProtKB-UniRule"/>
</dbReference>
<name>A0AAD9L3Z5_RIDPI</name>
<reference evidence="12" key="1">
    <citation type="journal article" date="2023" name="Mol. Biol. Evol.">
        <title>Third-Generation Sequencing Reveals the Adaptive Role of the Epigenome in Three Deep-Sea Polychaetes.</title>
        <authorList>
            <person name="Perez M."/>
            <person name="Aroh O."/>
            <person name="Sun Y."/>
            <person name="Lan Y."/>
            <person name="Juniper S.K."/>
            <person name="Young C.R."/>
            <person name="Angers B."/>
            <person name="Qian P.Y."/>
        </authorList>
    </citation>
    <scope>NUCLEOTIDE SEQUENCE</scope>
    <source>
        <strain evidence="12">R07B-5</strain>
    </source>
</reference>
<evidence type="ECO:0000256" key="4">
    <source>
        <dbReference type="ARBA" id="ARBA00022723"/>
    </source>
</evidence>
<dbReference type="Pfam" id="PF00042">
    <property type="entry name" value="Globin"/>
    <property type="match status" value="1"/>
</dbReference>
<dbReference type="Gene3D" id="1.10.490.10">
    <property type="entry name" value="Globins"/>
    <property type="match status" value="1"/>
</dbReference>
<dbReference type="Proteomes" id="UP001209878">
    <property type="component" value="Unassembled WGS sequence"/>
</dbReference>
<evidence type="ECO:0000256" key="7">
    <source>
        <dbReference type="PIRSR" id="PIRSR036517-1"/>
    </source>
</evidence>
<dbReference type="GO" id="GO:0005344">
    <property type="term" value="F:oxygen carrier activity"/>
    <property type="evidence" value="ECO:0007669"/>
    <property type="project" value="UniProtKB-UniRule"/>
</dbReference>
<dbReference type="InterPro" id="IPR014610">
    <property type="entry name" value="Haemoglobin_extracell"/>
</dbReference>
<feature type="disulfide bond" evidence="8">
    <location>
        <begin position="21"/>
        <end position="155"/>
    </location>
</feature>
<dbReference type="InterPro" id="IPR000971">
    <property type="entry name" value="Globin"/>
</dbReference>
<evidence type="ECO:0000256" key="2">
    <source>
        <dbReference type="ARBA" id="ARBA00022617"/>
    </source>
</evidence>
<proteinExistence type="inferred from homology"/>
<comment type="caution">
    <text evidence="12">The sequence shown here is derived from an EMBL/GenBank/DDBJ whole genome shotgun (WGS) entry which is preliminary data.</text>
</comment>
<dbReference type="GO" id="GO:0019825">
    <property type="term" value="F:oxygen binding"/>
    <property type="evidence" value="ECO:0007669"/>
    <property type="project" value="UniProtKB-UniRule"/>
</dbReference>